<accession>A0ABD4ZYY1</accession>
<comment type="caution">
    <text evidence="1">The sequence shown here is derived from an EMBL/GenBank/DDBJ whole genome shotgun (WGS) entry which is preliminary data.</text>
</comment>
<sequence>MTRKNQVDELLTRFERKDIKREKCLCCDFDADGFGKNIIGKGYGSCEIRLYRATKYDFYIYSYSVGAEALLKDWFEIYSQKVRFCPVCGRRLSID</sequence>
<dbReference type="Proteomes" id="UP001169713">
    <property type="component" value="Unassembled WGS sequence"/>
</dbReference>
<evidence type="ECO:0000313" key="1">
    <source>
        <dbReference type="EMBL" id="MDO6360744.1"/>
    </source>
</evidence>
<dbReference type="AlphaFoldDB" id="A0ABD4ZYY1"/>
<proteinExistence type="predicted"/>
<evidence type="ECO:0000313" key="2">
    <source>
        <dbReference type="Proteomes" id="UP001169713"/>
    </source>
</evidence>
<name>A0ABD4ZYY1_9LACO</name>
<organism evidence="1 2">
    <name type="scientific">Lactobacillus paragasseri</name>
    <dbReference type="NCBI Taxonomy" id="2107999"/>
    <lineage>
        <taxon>Bacteria</taxon>
        <taxon>Bacillati</taxon>
        <taxon>Bacillota</taxon>
        <taxon>Bacilli</taxon>
        <taxon>Lactobacillales</taxon>
        <taxon>Lactobacillaceae</taxon>
        <taxon>Lactobacillus</taxon>
    </lineage>
</organism>
<dbReference type="RefSeq" id="WP_262333901.1">
    <property type="nucleotide sequence ID" value="NZ_JANZQG010000004.1"/>
</dbReference>
<protein>
    <submittedName>
        <fullName evidence="1">Uncharacterized protein</fullName>
    </submittedName>
</protein>
<dbReference type="EMBL" id="JAUONS010000001">
    <property type="protein sequence ID" value="MDO6360744.1"/>
    <property type="molecule type" value="Genomic_DNA"/>
</dbReference>
<gene>
    <name evidence="1" type="ORF">Q4436_01240</name>
</gene>
<reference evidence="1" key="1">
    <citation type="submission" date="2023-07" db="EMBL/GenBank/DDBJ databases">
        <title>Whole Genome Sequencing of Colonoscopy isolates.</title>
        <authorList>
            <person name="Surve S.V."/>
            <person name="Valls R.A."/>
            <person name="Barrak K.E."/>
            <person name="Gardner T.B."/>
            <person name="O'Toole G.A."/>
        </authorList>
    </citation>
    <scope>NUCLEOTIDE SEQUENCE</scope>
    <source>
        <strain evidence="1">GP0003</strain>
    </source>
</reference>